<evidence type="ECO:0000256" key="1">
    <source>
        <dbReference type="ARBA" id="ARBA00023002"/>
    </source>
</evidence>
<dbReference type="InterPro" id="IPR013118">
    <property type="entry name" value="Mannitol_DH_C"/>
</dbReference>
<dbReference type="Pfam" id="PF01232">
    <property type="entry name" value="Mannitol_dh"/>
    <property type="match status" value="1"/>
</dbReference>
<evidence type="ECO:0000259" key="4">
    <source>
        <dbReference type="Pfam" id="PF08125"/>
    </source>
</evidence>
<reference evidence="5 6" key="1">
    <citation type="submission" date="2019-03" db="EMBL/GenBank/DDBJ databases">
        <title>Genomic Encyclopedia of Type Strains, Phase IV (KMG-IV): sequencing the most valuable type-strain genomes for metagenomic binning, comparative biology and taxonomic classification.</title>
        <authorList>
            <person name="Goeker M."/>
        </authorList>
    </citation>
    <scope>NUCLEOTIDE SEQUENCE [LARGE SCALE GENOMIC DNA]</scope>
    <source>
        <strain evidence="5 6">DSM 18577</strain>
    </source>
</reference>
<dbReference type="GO" id="GO:0009026">
    <property type="term" value="F:tagaturonate reductase activity"/>
    <property type="evidence" value="ECO:0007669"/>
    <property type="project" value="TreeGrafter"/>
</dbReference>
<dbReference type="OrthoDB" id="9768714at2"/>
<dbReference type="PANTHER" id="PTHR30524:SF0">
    <property type="entry name" value="ALTRONATE OXIDOREDUCTASE-RELATED"/>
    <property type="match status" value="1"/>
</dbReference>
<keyword evidence="6" id="KW-1185">Reference proteome</keyword>
<dbReference type="AlphaFoldDB" id="A0A4R1K272"/>
<organism evidence="5 6">
    <name type="scientific">Celerinatantimonas diazotrophica</name>
    <dbReference type="NCBI Taxonomy" id="412034"/>
    <lineage>
        <taxon>Bacteria</taxon>
        <taxon>Pseudomonadati</taxon>
        <taxon>Pseudomonadota</taxon>
        <taxon>Gammaproteobacteria</taxon>
        <taxon>Celerinatantimonadaceae</taxon>
        <taxon>Celerinatantimonas</taxon>
    </lineage>
</organism>
<accession>A0A4R1K272</accession>
<evidence type="ECO:0000313" key="5">
    <source>
        <dbReference type="EMBL" id="TCK58020.1"/>
    </source>
</evidence>
<dbReference type="GO" id="GO:0005829">
    <property type="term" value="C:cytosol"/>
    <property type="evidence" value="ECO:0007669"/>
    <property type="project" value="TreeGrafter"/>
</dbReference>
<dbReference type="NCBIfam" id="NF002969">
    <property type="entry name" value="PRK03643.1"/>
    <property type="match status" value="1"/>
</dbReference>
<evidence type="ECO:0000259" key="3">
    <source>
        <dbReference type="Pfam" id="PF01232"/>
    </source>
</evidence>
<dbReference type="GO" id="GO:0008926">
    <property type="term" value="F:mannitol-1-phosphate 5-dehydrogenase activity"/>
    <property type="evidence" value="ECO:0007669"/>
    <property type="project" value="TreeGrafter"/>
</dbReference>
<feature type="domain" description="Mannitol dehydrogenase N-terminal" evidence="3">
    <location>
        <begin position="17"/>
        <end position="259"/>
    </location>
</feature>
<dbReference type="GO" id="GO:0019592">
    <property type="term" value="P:mannitol catabolic process"/>
    <property type="evidence" value="ECO:0007669"/>
    <property type="project" value="TreeGrafter"/>
</dbReference>
<name>A0A4R1K272_9GAMM</name>
<dbReference type="Pfam" id="PF08125">
    <property type="entry name" value="Mannitol_dh_C"/>
    <property type="match status" value="1"/>
</dbReference>
<dbReference type="Gene3D" id="3.40.50.720">
    <property type="entry name" value="NAD(P)-binding Rossmann-like Domain"/>
    <property type="match status" value="1"/>
</dbReference>
<dbReference type="Gene3D" id="1.10.1040.10">
    <property type="entry name" value="N-(1-d-carboxylethyl)-l-norvaline Dehydrogenase, domain 2"/>
    <property type="match status" value="1"/>
</dbReference>
<feature type="domain" description="Mannitol dehydrogenase C-terminal" evidence="4">
    <location>
        <begin position="277"/>
        <end position="474"/>
    </location>
</feature>
<keyword evidence="2" id="KW-0520">NAD</keyword>
<sequence length="490" mass="55729">MKRLNRKDFPGASYPDKVIQFGEGNFLRAFVDWQIDKLNEHTSFNGGVVIIRPLDSHFPPSLNEQDGLYTTLIRGLNEAGKPVRMPRIIRSVNRELSCYQQFDEVLSLACDENIKFLFSNTTEAGINYHAGDKFSDTPPISYPAKLTRLLFERFKHFNGAKDKGFILLPCELIEHNGDQLKALVERYAKEWGLPQAFIHWLEHDNTFCSTLVDRIVTGFPGDEQAALEQEFGYQDQFIDTAEYFYLFVIEGPQSLAQSLCLHELSDNQKLNIKIVDNIQPYKDRKVAILNGAHTAMVPVAYLAGLDTVGDSMADEQLHAFVHRAIFDEIIPTLNLPKDELESFANDVLSRFKNPFIKHQLLSISLNSMTKYRTRILPQLLRFQKQHQQLPKCLTFALAALLAFYRGERHGQPTPLKDDEKWLTFFSDSWEKMQMGELSYAALVSAVLSDSGHWEQDLTLVPGLAEQVTESLQQIVEKGVREALTAALRGA</sequence>
<comment type="caution">
    <text evidence="5">The sequence shown here is derived from an EMBL/GenBank/DDBJ whole genome shotgun (WGS) entry which is preliminary data.</text>
</comment>
<dbReference type="GO" id="GO:0019698">
    <property type="term" value="P:D-galacturonate catabolic process"/>
    <property type="evidence" value="ECO:0007669"/>
    <property type="project" value="TreeGrafter"/>
</dbReference>
<dbReference type="InterPro" id="IPR036291">
    <property type="entry name" value="NAD(P)-bd_dom_sf"/>
</dbReference>
<protein>
    <submittedName>
        <fullName evidence="5">Tagaturonate reductase</fullName>
    </submittedName>
</protein>
<dbReference type="RefSeq" id="WP_131912537.1">
    <property type="nucleotide sequence ID" value="NZ_OU594967.1"/>
</dbReference>
<gene>
    <name evidence="5" type="ORF">EV690_1725</name>
</gene>
<dbReference type="InterPro" id="IPR008927">
    <property type="entry name" value="6-PGluconate_DH-like_C_sf"/>
</dbReference>
<evidence type="ECO:0000313" key="6">
    <source>
        <dbReference type="Proteomes" id="UP000295565"/>
    </source>
</evidence>
<dbReference type="Proteomes" id="UP000295565">
    <property type="component" value="Unassembled WGS sequence"/>
</dbReference>
<dbReference type="InterPro" id="IPR013328">
    <property type="entry name" value="6PGD_dom2"/>
</dbReference>
<dbReference type="EMBL" id="SMGD01000012">
    <property type="protein sequence ID" value="TCK58020.1"/>
    <property type="molecule type" value="Genomic_DNA"/>
</dbReference>
<proteinExistence type="predicted"/>
<dbReference type="PANTHER" id="PTHR30524">
    <property type="entry name" value="MANNITOL-1-PHOSPHATE 5-DEHYDROGENASE"/>
    <property type="match status" value="1"/>
</dbReference>
<evidence type="ECO:0000256" key="2">
    <source>
        <dbReference type="ARBA" id="ARBA00023027"/>
    </source>
</evidence>
<keyword evidence="1" id="KW-0560">Oxidoreductase</keyword>
<dbReference type="SUPFAM" id="SSF51735">
    <property type="entry name" value="NAD(P)-binding Rossmann-fold domains"/>
    <property type="match status" value="1"/>
</dbReference>
<dbReference type="InterPro" id="IPR013131">
    <property type="entry name" value="Mannitol_DH_N"/>
</dbReference>
<dbReference type="SUPFAM" id="SSF48179">
    <property type="entry name" value="6-phosphogluconate dehydrogenase C-terminal domain-like"/>
    <property type="match status" value="1"/>
</dbReference>